<keyword evidence="2" id="KW-0436">Ligase</keyword>
<gene>
    <name evidence="8" type="primary">rtcA</name>
    <name evidence="8" type="ORF">D7X32_39780</name>
</gene>
<dbReference type="Gene3D" id="3.65.10.20">
    <property type="entry name" value="RNA 3'-terminal phosphate cyclase domain"/>
    <property type="match status" value="1"/>
</dbReference>
<name>A0A3A8JIM2_9BACT</name>
<keyword evidence="9" id="KW-1185">Reference proteome</keyword>
<accession>A0A3A8JIM2</accession>
<feature type="domain" description="RNA 3'-terminal phosphate cyclase insert" evidence="7">
    <location>
        <begin position="192"/>
        <end position="285"/>
    </location>
</feature>
<dbReference type="Pfam" id="PF05189">
    <property type="entry name" value="RTC_insert"/>
    <property type="match status" value="1"/>
</dbReference>
<reference evidence="9" key="1">
    <citation type="submission" date="2018-09" db="EMBL/GenBank/DDBJ databases">
        <authorList>
            <person name="Livingstone P.G."/>
            <person name="Whitworth D.E."/>
        </authorList>
    </citation>
    <scope>NUCLEOTIDE SEQUENCE [LARGE SCALE GENOMIC DNA]</scope>
    <source>
        <strain evidence="9">CA043D</strain>
    </source>
</reference>
<evidence type="ECO:0000259" key="6">
    <source>
        <dbReference type="Pfam" id="PF01137"/>
    </source>
</evidence>
<dbReference type="EMBL" id="RAWE01000278">
    <property type="protein sequence ID" value="RKG95185.1"/>
    <property type="molecule type" value="Genomic_DNA"/>
</dbReference>
<dbReference type="InterPro" id="IPR017770">
    <property type="entry name" value="RNA3'_term_phos_cyc_type_1"/>
</dbReference>
<evidence type="ECO:0000256" key="3">
    <source>
        <dbReference type="ARBA" id="ARBA00022741"/>
    </source>
</evidence>
<evidence type="ECO:0000256" key="5">
    <source>
        <dbReference type="NCBIfam" id="TIGR03399"/>
    </source>
</evidence>
<dbReference type="InterPro" id="IPR037136">
    <property type="entry name" value="RNA3'_phos_cyclase_dom_sf"/>
</dbReference>
<dbReference type="InterPro" id="IPR036553">
    <property type="entry name" value="RPTC_insert"/>
</dbReference>
<dbReference type="GO" id="GO:0000166">
    <property type="term" value="F:nucleotide binding"/>
    <property type="evidence" value="ECO:0007669"/>
    <property type="project" value="UniProtKB-KW"/>
</dbReference>
<dbReference type="InterPro" id="IPR013791">
    <property type="entry name" value="RNA3'-term_phos_cycl_insert"/>
</dbReference>
<dbReference type="PANTHER" id="PTHR11096">
    <property type="entry name" value="RNA 3' TERMINAL PHOSPHATE CYCLASE"/>
    <property type="match status" value="1"/>
</dbReference>
<feature type="domain" description="RNA 3'-terminal phosphate cyclase" evidence="6">
    <location>
        <begin position="19"/>
        <end position="347"/>
    </location>
</feature>
<dbReference type="AlphaFoldDB" id="A0A3A8JIM2"/>
<proteinExistence type="inferred from homology"/>
<dbReference type="Proteomes" id="UP000268313">
    <property type="component" value="Unassembled WGS sequence"/>
</dbReference>
<organism evidence="8 9">
    <name type="scientific">Corallococcus carmarthensis</name>
    <dbReference type="NCBI Taxonomy" id="2316728"/>
    <lineage>
        <taxon>Bacteria</taxon>
        <taxon>Pseudomonadati</taxon>
        <taxon>Myxococcota</taxon>
        <taxon>Myxococcia</taxon>
        <taxon>Myxococcales</taxon>
        <taxon>Cystobacterineae</taxon>
        <taxon>Myxococcaceae</taxon>
        <taxon>Corallococcus</taxon>
    </lineage>
</organism>
<dbReference type="Pfam" id="PF01137">
    <property type="entry name" value="RTC"/>
    <property type="match status" value="1"/>
</dbReference>
<dbReference type="SUPFAM" id="SSF55205">
    <property type="entry name" value="EPT/RTPC-like"/>
    <property type="match status" value="1"/>
</dbReference>
<evidence type="ECO:0000256" key="4">
    <source>
        <dbReference type="ARBA" id="ARBA00024481"/>
    </source>
</evidence>
<dbReference type="Gene3D" id="3.30.360.20">
    <property type="entry name" value="RNA 3'-terminal phosphate cyclase, insert domain"/>
    <property type="match status" value="1"/>
</dbReference>
<dbReference type="PIRSF" id="PIRSF005378">
    <property type="entry name" value="RNA3'_term_phos_cycl_euk"/>
    <property type="match status" value="1"/>
</dbReference>
<dbReference type="InterPro" id="IPR000228">
    <property type="entry name" value="RNA3'_term_phos_cyc"/>
</dbReference>
<dbReference type="RefSeq" id="WP_120607733.1">
    <property type="nucleotide sequence ID" value="NZ_JABFJX010000056.1"/>
</dbReference>
<evidence type="ECO:0000313" key="8">
    <source>
        <dbReference type="EMBL" id="RKG95185.1"/>
    </source>
</evidence>
<dbReference type="GO" id="GO:0006396">
    <property type="term" value="P:RNA processing"/>
    <property type="evidence" value="ECO:0007669"/>
    <property type="project" value="UniProtKB-UniRule"/>
</dbReference>
<evidence type="ECO:0000256" key="1">
    <source>
        <dbReference type="ARBA" id="ARBA00009206"/>
    </source>
</evidence>
<evidence type="ECO:0000256" key="2">
    <source>
        <dbReference type="ARBA" id="ARBA00022598"/>
    </source>
</evidence>
<dbReference type="InterPro" id="IPR023797">
    <property type="entry name" value="RNA3'_phos_cyclase_dom"/>
</dbReference>
<dbReference type="OrthoDB" id="9789235at2"/>
<evidence type="ECO:0000313" key="9">
    <source>
        <dbReference type="Proteomes" id="UP000268313"/>
    </source>
</evidence>
<sequence>MTGHDRPDAGRVLLDGSLGEGGGHVLRSALSLSLITGRPFQLTGLREHREPPGLRPQHLAYVRGAEALCGGTSEGAIVGATELRFTPGPVRAGDYLLEAGASGSTPRLFQCLVYPLALAGGGRLTLRGGTHVRGGPSFHALVGAWLPVARAYGVPVQLSLTHAGFHPEGAGEFTAEVGAPAEPPVRVDLPARGVLREVRVMSFVAGLPFAVAERQSRAAVAALRERGILAEADNRPLAVTRSQGSATFVLAQFEHTVAGFTSLGERGLDAEGVGREAAEALTRFMETGGALDEHLAEQLLLPAALLASGRLGAVTPGTTRFTAARVTGELTVQAEVLRRFLPVHIQVEPGGSVEVRPA</sequence>
<comment type="catalytic activity">
    <reaction evidence="4">
        <text>a 3'-end 3'-phospho-ribonucleotide-RNA + ATP = a 3'-end 2',3'-cyclophospho-ribonucleotide-RNA + AMP + diphosphate</text>
        <dbReference type="Rhea" id="RHEA:23976"/>
        <dbReference type="Rhea" id="RHEA-COMP:10463"/>
        <dbReference type="Rhea" id="RHEA-COMP:10464"/>
        <dbReference type="ChEBI" id="CHEBI:30616"/>
        <dbReference type="ChEBI" id="CHEBI:33019"/>
        <dbReference type="ChEBI" id="CHEBI:83062"/>
        <dbReference type="ChEBI" id="CHEBI:83064"/>
        <dbReference type="ChEBI" id="CHEBI:456215"/>
        <dbReference type="EC" id="6.5.1.4"/>
    </reaction>
</comment>
<dbReference type="EC" id="6.5.1.4" evidence="5"/>
<comment type="caution">
    <text evidence="8">The sequence shown here is derived from an EMBL/GenBank/DDBJ whole genome shotgun (WGS) entry which is preliminary data.</text>
</comment>
<dbReference type="InterPro" id="IPR013792">
    <property type="entry name" value="RNA3'P_cycl/enolpyr_Trfase_a/b"/>
</dbReference>
<dbReference type="GO" id="GO:0003963">
    <property type="term" value="F:RNA-3'-phosphate cyclase activity"/>
    <property type="evidence" value="ECO:0007669"/>
    <property type="project" value="UniProtKB-UniRule"/>
</dbReference>
<dbReference type="PANTHER" id="PTHR11096:SF0">
    <property type="entry name" value="RNA 3'-TERMINAL PHOSPHATE CYCLASE"/>
    <property type="match status" value="1"/>
</dbReference>
<dbReference type="NCBIfam" id="TIGR03399">
    <property type="entry name" value="RNA_3prim_cycl"/>
    <property type="match status" value="1"/>
</dbReference>
<keyword evidence="3" id="KW-0547">Nucleotide-binding</keyword>
<comment type="similarity">
    <text evidence="1">Belongs to the RNA 3'-terminal cyclase family. Type 1 subfamily.</text>
</comment>
<protein>
    <recommendedName>
        <fullName evidence="5">RNA 3'-terminal phosphate cyclase</fullName>
        <ecNumber evidence="5">6.5.1.4</ecNumber>
    </recommendedName>
</protein>
<dbReference type="SUPFAM" id="SSF52913">
    <property type="entry name" value="RNA 3'-terminal phosphate cyclase, RPTC, insert domain"/>
    <property type="match status" value="1"/>
</dbReference>
<evidence type="ECO:0000259" key="7">
    <source>
        <dbReference type="Pfam" id="PF05189"/>
    </source>
</evidence>